<evidence type="ECO:0000313" key="3">
    <source>
        <dbReference type="EMBL" id="MBB5722919.1"/>
    </source>
</evidence>
<feature type="compositionally biased region" description="Polar residues" evidence="1">
    <location>
        <begin position="90"/>
        <end position="100"/>
    </location>
</feature>
<dbReference type="Proteomes" id="UP000535415">
    <property type="component" value="Unassembled WGS sequence"/>
</dbReference>
<protein>
    <submittedName>
        <fullName evidence="3">Uncharacterized protein</fullName>
    </submittedName>
</protein>
<dbReference type="EMBL" id="JACIJM010000007">
    <property type="protein sequence ID" value="MBB5722919.1"/>
    <property type="molecule type" value="Genomic_DNA"/>
</dbReference>
<gene>
    <name evidence="3" type="ORF">FHS72_002555</name>
</gene>
<sequence length="245" mass="25694">MPPAQRTPTPPPPSAPAPTAAPSVAPTPPQTPDADRFSGSIKDAFRDIVEDEDLAPPPQPPKNRKPVDPSVADILREEAALEVAQRKSETPSPMESQSDLGLTDPAPFPTMQRPAEPRLDSVPPAAAAASTAATVAAAAQASRRELLPDIEEINSSLRSDAERIEDGTAGPAAANEANRKGFRRGFVTVLLIILVLVLLYTQADGIAAAIPALAGVMQSYVDVVDGARIWLDDSMQTMLAAIATD</sequence>
<evidence type="ECO:0000256" key="1">
    <source>
        <dbReference type="SAM" id="MobiDB-lite"/>
    </source>
</evidence>
<comment type="caution">
    <text evidence="3">The sequence shown here is derived from an EMBL/GenBank/DDBJ whole genome shotgun (WGS) entry which is preliminary data.</text>
</comment>
<keyword evidence="2" id="KW-1133">Transmembrane helix</keyword>
<feature type="compositionally biased region" description="Basic and acidic residues" evidence="1">
    <location>
        <begin position="74"/>
        <end position="89"/>
    </location>
</feature>
<evidence type="ECO:0000313" key="4">
    <source>
        <dbReference type="Proteomes" id="UP000535415"/>
    </source>
</evidence>
<dbReference type="AlphaFoldDB" id="A0A7W9EYP4"/>
<reference evidence="3 4" key="1">
    <citation type="submission" date="2020-08" db="EMBL/GenBank/DDBJ databases">
        <title>Genomic Encyclopedia of Type Strains, Phase IV (KMG-IV): sequencing the most valuable type-strain genomes for metagenomic binning, comparative biology and taxonomic classification.</title>
        <authorList>
            <person name="Goeker M."/>
        </authorList>
    </citation>
    <scope>NUCLEOTIDE SEQUENCE [LARGE SCALE GENOMIC DNA]</scope>
    <source>
        <strain evidence="3 4">DSM 101064</strain>
    </source>
</reference>
<proteinExistence type="predicted"/>
<name>A0A7W9EYP4_9RHOB</name>
<feature type="compositionally biased region" description="Pro residues" evidence="1">
    <location>
        <begin position="1"/>
        <end position="16"/>
    </location>
</feature>
<keyword evidence="2" id="KW-0812">Transmembrane</keyword>
<feature type="region of interest" description="Disordered" evidence="1">
    <location>
        <begin position="1"/>
        <end position="126"/>
    </location>
</feature>
<accession>A0A7W9EYP4</accession>
<feature type="transmembrane region" description="Helical" evidence="2">
    <location>
        <begin position="185"/>
        <end position="203"/>
    </location>
</feature>
<keyword evidence="2" id="KW-0472">Membrane</keyword>
<keyword evidence="4" id="KW-1185">Reference proteome</keyword>
<evidence type="ECO:0000256" key="2">
    <source>
        <dbReference type="SAM" id="Phobius"/>
    </source>
</evidence>
<organism evidence="3 4">
    <name type="scientific">Yoonia ponticola</name>
    <dbReference type="NCBI Taxonomy" id="1524255"/>
    <lineage>
        <taxon>Bacteria</taxon>
        <taxon>Pseudomonadati</taxon>
        <taxon>Pseudomonadota</taxon>
        <taxon>Alphaproteobacteria</taxon>
        <taxon>Rhodobacterales</taxon>
        <taxon>Paracoccaceae</taxon>
        <taxon>Yoonia</taxon>
    </lineage>
</organism>